<evidence type="ECO:0000313" key="4">
    <source>
        <dbReference type="Proteomes" id="UP000192596"/>
    </source>
</evidence>
<evidence type="ECO:0000313" key="3">
    <source>
        <dbReference type="EMBL" id="OQO02538.1"/>
    </source>
</evidence>
<dbReference type="CDD" id="cd01846">
    <property type="entry name" value="fatty_acyltransferase_like"/>
    <property type="match status" value="1"/>
</dbReference>
<dbReference type="AlphaFoldDB" id="A0A1V8SU61"/>
<dbReference type="GO" id="GO:0016788">
    <property type="term" value="F:hydrolase activity, acting on ester bonds"/>
    <property type="evidence" value="ECO:0007669"/>
    <property type="project" value="InterPro"/>
</dbReference>
<name>A0A1V8SU61_9PEZI</name>
<evidence type="ECO:0000256" key="1">
    <source>
        <dbReference type="ARBA" id="ARBA00022801"/>
    </source>
</evidence>
<proteinExistence type="predicted"/>
<reference evidence="4" key="1">
    <citation type="submission" date="2017-03" db="EMBL/GenBank/DDBJ databases">
        <title>Genomes of endolithic fungi from Antarctica.</title>
        <authorList>
            <person name="Coleine C."/>
            <person name="Masonjones S."/>
            <person name="Stajich J.E."/>
        </authorList>
    </citation>
    <scope>NUCLEOTIDE SEQUENCE [LARGE SCALE GENOMIC DNA]</scope>
    <source>
        <strain evidence="4">CCFEE 5527</strain>
    </source>
</reference>
<keyword evidence="2" id="KW-0732">Signal</keyword>
<gene>
    <name evidence="3" type="ORF">B0A48_12065</name>
</gene>
<dbReference type="Proteomes" id="UP000192596">
    <property type="component" value="Unassembled WGS sequence"/>
</dbReference>
<keyword evidence="1" id="KW-0378">Hydrolase</keyword>
<feature type="signal peptide" evidence="2">
    <location>
        <begin position="1"/>
        <end position="18"/>
    </location>
</feature>
<protein>
    <recommendedName>
        <fullName evidence="5">SGNH hydrolase-type esterase domain-containing protein</fullName>
    </recommendedName>
</protein>
<dbReference type="InParanoid" id="A0A1V8SU61"/>
<sequence length="364" mass="39900">MKSASIVAVAASATVAVATPWGHHYSPWGYGPASGSKAWNLKKFTSLVAFGDSYTDDSRLGYFINNGTPPVGYANPANYHSADGGRPWPQYVAQYTGAHVYNYAVSGAVCSNNITPRYFSAIKAPFPSVEQYEVPAYIADSKYSYPNGTKFLTVPASQTVYSIFIGTNDLGNYAFLTDSQVAGTTIVNYTDCVFNQLQTLYSTGARYFVLQNVAPLNLVPQYADAVHGGLASSQYWPDKANYSTNITEISYKMAEYVALVNDVFTYQTPYLVEVAKRFPGAHFAVMDINGLLTDIYNNPSAYLNGTAPLNVTSYVNLNGKPNASPDSFIWYDELHPSEQTDRIIARTFVDVVKGSSKWATYWSS</sequence>
<comment type="caution">
    <text evidence="3">The sequence shown here is derived from an EMBL/GenBank/DDBJ whole genome shotgun (WGS) entry which is preliminary data.</text>
</comment>
<dbReference type="EMBL" id="NAJO01000027">
    <property type="protein sequence ID" value="OQO02538.1"/>
    <property type="molecule type" value="Genomic_DNA"/>
</dbReference>
<accession>A0A1V8SU61</accession>
<keyword evidence="4" id="KW-1185">Reference proteome</keyword>
<dbReference type="PANTHER" id="PTHR45648:SF22">
    <property type="entry name" value="GDSL LIPASE_ACYLHYDROLASE FAMILY PROTEIN (AFU_ORTHOLOGUE AFUA_4G14700)"/>
    <property type="match status" value="1"/>
</dbReference>
<dbReference type="InterPro" id="IPR036514">
    <property type="entry name" value="SGNH_hydro_sf"/>
</dbReference>
<dbReference type="PANTHER" id="PTHR45648">
    <property type="entry name" value="GDSL LIPASE/ACYLHYDROLASE FAMILY PROTEIN (AFU_ORTHOLOGUE AFUA_4G14700)"/>
    <property type="match status" value="1"/>
</dbReference>
<organism evidence="3 4">
    <name type="scientific">Cryoendolithus antarcticus</name>
    <dbReference type="NCBI Taxonomy" id="1507870"/>
    <lineage>
        <taxon>Eukaryota</taxon>
        <taxon>Fungi</taxon>
        <taxon>Dikarya</taxon>
        <taxon>Ascomycota</taxon>
        <taxon>Pezizomycotina</taxon>
        <taxon>Dothideomycetes</taxon>
        <taxon>Dothideomycetidae</taxon>
        <taxon>Cladosporiales</taxon>
        <taxon>Cladosporiaceae</taxon>
        <taxon>Cryoendolithus</taxon>
    </lineage>
</organism>
<dbReference type="InterPro" id="IPR051058">
    <property type="entry name" value="GDSL_Est/Lipase"/>
</dbReference>
<dbReference type="SUPFAM" id="SSF52266">
    <property type="entry name" value="SGNH hydrolase"/>
    <property type="match status" value="1"/>
</dbReference>
<dbReference type="Pfam" id="PF00657">
    <property type="entry name" value="Lipase_GDSL"/>
    <property type="match status" value="1"/>
</dbReference>
<evidence type="ECO:0000256" key="2">
    <source>
        <dbReference type="SAM" id="SignalP"/>
    </source>
</evidence>
<dbReference type="InterPro" id="IPR001087">
    <property type="entry name" value="GDSL"/>
</dbReference>
<feature type="chain" id="PRO_5012664030" description="SGNH hydrolase-type esterase domain-containing protein" evidence="2">
    <location>
        <begin position="19"/>
        <end position="364"/>
    </location>
</feature>
<dbReference type="OrthoDB" id="1600564at2759"/>
<dbReference type="Gene3D" id="3.40.50.1110">
    <property type="entry name" value="SGNH hydrolase"/>
    <property type="match status" value="1"/>
</dbReference>
<evidence type="ECO:0008006" key="5">
    <source>
        <dbReference type="Google" id="ProtNLM"/>
    </source>
</evidence>